<organism evidence="3 4">
    <name type="scientific">Paraglaciecola hydrolytica</name>
    <dbReference type="NCBI Taxonomy" id="1799789"/>
    <lineage>
        <taxon>Bacteria</taxon>
        <taxon>Pseudomonadati</taxon>
        <taxon>Pseudomonadota</taxon>
        <taxon>Gammaproteobacteria</taxon>
        <taxon>Alteromonadales</taxon>
        <taxon>Alteromonadaceae</taxon>
        <taxon>Paraglaciecola</taxon>
    </lineage>
</organism>
<feature type="modified residue" description="4-aspartylphosphate" evidence="1">
    <location>
        <position position="343"/>
    </location>
</feature>
<sequence length="415" mass="46928">MNSTKESHIVLFITQPDSDELVLSTLQKHYSHLTKCTQLKDVCKLLVDKTPKVFLMTGDTLEKSLYNYYRSLDAVSNYDICEHRVVALIPRQSEAEAFEAYKAKIIDDYMVARPIYEMHRIILICEHLFIELGIEPAQGPLDTAKTNQQLDKFAEPLKQSMQKGLARKEDLKHAFEHSVIEIDNALELATSKIQMNQSVTLDIRRLKETLASIRSDEIRPELLKLQSKALLLLEKALHFAQDEDEEKAALTAGDADIEADETKKKPKQEYAFNRLYQQNIDPEALLKESSNLPNILLVEDDIISSQLTKMLLANYSVHLETVANGRQAFANLTSKKYDLVLMDINLPDTNGIYILDQATSGSSINKDTPIIMLSGNKNKSTVAKALERGAKGYIIKPLDKSTVGKLFTRFLNKNK</sequence>
<gene>
    <name evidence="3" type="ORF">AX660_07850</name>
</gene>
<dbReference type="SUPFAM" id="SSF52172">
    <property type="entry name" value="CheY-like"/>
    <property type="match status" value="1"/>
</dbReference>
<keyword evidence="4" id="KW-1185">Reference proteome</keyword>
<dbReference type="PROSITE" id="PS50110">
    <property type="entry name" value="RESPONSE_REGULATORY"/>
    <property type="match status" value="1"/>
</dbReference>
<accession>A0A136A3V8</accession>
<comment type="caution">
    <text evidence="3">The sequence shown here is derived from an EMBL/GenBank/DDBJ whole genome shotgun (WGS) entry which is preliminary data.</text>
</comment>
<dbReference type="InterPro" id="IPR011006">
    <property type="entry name" value="CheY-like_superfamily"/>
</dbReference>
<dbReference type="STRING" id="1799789.AX660_07850"/>
<evidence type="ECO:0000313" key="4">
    <source>
        <dbReference type="Proteomes" id="UP000070299"/>
    </source>
</evidence>
<reference evidence="4" key="1">
    <citation type="submission" date="2016-02" db="EMBL/GenBank/DDBJ databases">
        <authorList>
            <person name="Schultz-Johansen M."/>
            <person name="Glaring M.A."/>
            <person name="Bech P.K."/>
            <person name="Stougaard P."/>
        </authorList>
    </citation>
    <scope>NUCLEOTIDE SEQUENCE [LARGE SCALE GENOMIC DNA]</scope>
    <source>
        <strain evidence="4">S66</strain>
    </source>
</reference>
<evidence type="ECO:0000259" key="2">
    <source>
        <dbReference type="PROSITE" id="PS50110"/>
    </source>
</evidence>
<dbReference type="CDD" id="cd17546">
    <property type="entry name" value="REC_hyHK_CKI1_RcsC-like"/>
    <property type="match status" value="1"/>
</dbReference>
<evidence type="ECO:0000256" key="1">
    <source>
        <dbReference type="PROSITE-ProRule" id="PRU00169"/>
    </source>
</evidence>
<dbReference type="EMBL" id="LSNE01000003">
    <property type="protein sequence ID" value="KXI29923.1"/>
    <property type="molecule type" value="Genomic_DNA"/>
</dbReference>
<evidence type="ECO:0000313" key="3">
    <source>
        <dbReference type="EMBL" id="KXI29923.1"/>
    </source>
</evidence>
<dbReference type="PANTHER" id="PTHR43228:SF1">
    <property type="entry name" value="TWO-COMPONENT RESPONSE REGULATOR ARR22"/>
    <property type="match status" value="1"/>
</dbReference>
<dbReference type="Pfam" id="PF00072">
    <property type="entry name" value="Response_reg"/>
    <property type="match status" value="1"/>
</dbReference>
<dbReference type="Gene3D" id="3.40.50.2300">
    <property type="match status" value="1"/>
</dbReference>
<dbReference type="GO" id="GO:0000160">
    <property type="term" value="P:phosphorelay signal transduction system"/>
    <property type="evidence" value="ECO:0007669"/>
    <property type="project" value="InterPro"/>
</dbReference>
<proteinExistence type="predicted"/>
<dbReference type="Proteomes" id="UP000070299">
    <property type="component" value="Unassembled WGS sequence"/>
</dbReference>
<dbReference type="RefSeq" id="WP_068373351.1">
    <property type="nucleotide sequence ID" value="NZ_LSNE01000003.1"/>
</dbReference>
<dbReference type="OrthoDB" id="9802426at2"/>
<dbReference type="AlphaFoldDB" id="A0A136A3V8"/>
<protein>
    <submittedName>
        <fullName evidence="3">Response regulator receiver protein</fullName>
    </submittedName>
</protein>
<keyword evidence="1" id="KW-0597">Phosphoprotein</keyword>
<name>A0A136A3V8_9ALTE</name>
<dbReference type="SMART" id="SM00448">
    <property type="entry name" value="REC"/>
    <property type="match status" value="1"/>
</dbReference>
<dbReference type="InterPro" id="IPR052048">
    <property type="entry name" value="ST_Response_Regulator"/>
</dbReference>
<feature type="domain" description="Response regulatory" evidence="2">
    <location>
        <begin position="294"/>
        <end position="411"/>
    </location>
</feature>
<dbReference type="PANTHER" id="PTHR43228">
    <property type="entry name" value="TWO-COMPONENT RESPONSE REGULATOR"/>
    <property type="match status" value="1"/>
</dbReference>
<dbReference type="InterPro" id="IPR001789">
    <property type="entry name" value="Sig_transdc_resp-reg_receiver"/>
</dbReference>